<dbReference type="Proteomes" id="UP000574369">
    <property type="component" value="Unassembled WGS sequence"/>
</dbReference>
<feature type="chain" id="PRO_5046618461" description="Peptidoglycan-associated lipoprotein" evidence="10">
    <location>
        <begin position="18"/>
        <end position="175"/>
    </location>
</feature>
<dbReference type="PROSITE" id="PS01068">
    <property type="entry name" value="OMPA_1"/>
    <property type="match status" value="1"/>
</dbReference>
<keyword evidence="13" id="KW-1185">Reference proteome</keyword>
<evidence type="ECO:0000256" key="10">
    <source>
        <dbReference type="SAM" id="SignalP"/>
    </source>
</evidence>
<dbReference type="InterPro" id="IPR006665">
    <property type="entry name" value="OmpA-like"/>
</dbReference>
<dbReference type="PROSITE" id="PS51257">
    <property type="entry name" value="PROKAR_LIPOPROTEIN"/>
    <property type="match status" value="1"/>
</dbReference>
<keyword evidence="2 8" id="KW-0732">Signal</keyword>
<dbReference type="Gene3D" id="3.30.1330.60">
    <property type="entry name" value="OmpA-like domain"/>
    <property type="match status" value="1"/>
</dbReference>
<gene>
    <name evidence="8" type="primary">pal</name>
    <name evidence="12" type="ORF">FHS28_001447</name>
</gene>
<keyword evidence="5 8" id="KW-0998">Cell outer membrane</keyword>
<dbReference type="InterPro" id="IPR039001">
    <property type="entry name" value="Pal"/>
</dbReference>
<name>A0ABR6GPP1_9BURK</name>
<dbReference type="CDD" id="cd07185">
    <property type="entry name" value="OmpA_C-like"/>
    <property type="match status" value="1"/>
</dbReference>
<proteinExistence type="inferred from homology"/>
<evidence type="ECO:0000313" key="12">
    <source>
        <dbReference type="EMBL" id="MBB3194062.1"/>
    </source>
</evidence>
<keyword evidence="1 8" id="KW-0132">Cell division</keyword>
<evidence type="ECO:0000259" key="11">
    <source>
        <dbReference type="PROSITE" id="PS51123"/>
    </source>
</evidence>
<dbReference type="InterPro" id="IPR006690">
    <property type="entry name" value="OMPA-like_CS"/>
</dbReference>
<comment type="caution">
    <text evidence="12">The sequence shown here is derived from an EMBL/GenBank/DDBJ whole genome shotgun (WGS) entry which is preliminary data.</text>
</comment>
<evidence type="ECO:0000313" key="13">
    <source>
        <dbReference type="Proteomes" id="UP000574369"/>
    </source>
</evidence>
<comment type="subcellular location">
    <subcellularLocation>
        <location evidence="8">Cell outer membrane</location>
        <topology evidence="8">Lipid-anchor</topology>
    </subcellularLocation>
</comment>
<sequence length="175" mass="19209">MKIEKLMLSLVAAAALAACSSTKLDEKPPVETAQPVTQQPTAPVAPPVSERPVATVDLGKQLDEAVANQRVVYFDFDSYVVKDDYRNLIETHAKRLNNKKSLTLSLEGHTDERGGREYNLALGQKRAEAVAKSLTLLGVASSQVEPVSFGKERPADNGHTEEAWAKNRRVELRDK</sequence>
<dbReference type="RefSeq" id="WP_088449944.1">
    <property type="nucleotide sequence ID" value="NZ_JACHXO010000002.1"/>
</dbReference>
<keyword evidence="7 8" id="KW-0131">Cell cycle</keyword>
<dbReference type="NCBIfam" id="TIGR02802">
    <property type="entry name" value="Pal_lipo"/>
    <property type="match status" value="1"/>
</dbReference>
<comment type="subunit">
    <text evidence="8">The Tol-Pal system is composed of five core proteins: the inner membrane proteins TolA, TolQ and TolR, the periplasmic protein TolB and the outer membrane protein Pal. They form a network linking the inner and outer membranes and the peptidoglycan layer.</text>
</comment>
<evidence type="ECO:0000256" key="6">
    <source>
        <dbReference type="ARBA" id="ARBA00023288"/>
    </source>
</evidence>
<protein>
    <recommendedName>
        <fullName evidence="8">Peptidoglycan-associated lipoprotein</fullName>
        <shortName evidence="8">PAL</shortName>
    </recommendedName>
</protein>
<feature type="compositionally biased region" description="Basic and acidic residues" evidence="9">
    <location>
        <begin position="150"/>
        <end position="175"/>
    </location>
</feature>
<evidence type="ECO:0000256" key="5">
    <source>
        <dbReference type="ARBA" id="ARBA00023237"/>
    </source>
</evidence>
<comment type="function">
    <text evidence="8">Part of the Tol-Pal system, which plays a role in outer membrane invagination during cell division and is important for maintaining outer membrane integrity.</text>
</comment>
<keyword evidence="4 8" id="KW-0564">Palmitate</keyword>
<evidence type="ECO:0000256" key="8">
    <source>
        <dbReference type="HAMAP-Rule" id="MF_02204"/>
    </source>
</evidence>
<dbReference type="PROSITE" id="PS51123">
    <property type="entry name" value="OMPA_2"/>
    <property type="match status" value="1"/>
</dbReference>
<organism evidence="12 13">
    <name type="scientific">Roseateles terrae</name>
    <dbReference type="NCBI Taxonomy" id="431060"/>
    <lineage>
        <taxon>Bacteria</taxon>
        <taxon>Pseudomonadati</taxon>
        <taxon>Pseudomonadota</taxon>
        <taxon>Betaproteobacteria</taxon>
        <taxon>Burkholderiales</taxon>
        <taxon>Sphaerotilaceae</taxon>
        <taxon>Roseateles</taxon>
    </lineage>
</organism>
<dbReference type="EMBL" id="JACHXO010000002">
    <property type="protein sequence ID" value="MBB3194062.1"/>
    <property type="molecule type" value="Genomic_DNA"/>
</dbReference>
<dbReference type="Pfam" id="PF00691">
    <property type="entry name" value="OmpA"/>
    <property type="match status" value="1"/>
</dbReference>
<reference evidence="12 13" key="1">
    <citation type="submission" date="2020-08" db="EMBL/GenBank/DDBJ databases">
        <title>Genomic Encyclopedia of Type Strains, Phase III (KMG-III): the genomes of soil and plant-associated and newly described type strains.</title>
        <authorList>
            <person name="Whitman W."/>
        </authorList>
    </citation>
    <scope>NUCLEOTIDE SEQUENCE [LARGE SCALE GENOMIC DNA]</scope>
    <source>
        <strain evidence="12 13">CECT 7247</strain>
    </source>
</reference>
<feature type="domain" description="OmpA-like" evidence="11">
    <location>
        <begin position="61"/>
        <end position="175"/>
    </location>
</feature>
<dbReference type="SUPFAM" id="SSF103088">
    <property type="entry name" value="OmpA-like"/>
    <property type="match status" value="1"/>
</dbReference>
<dbReference type="HAMAP" id="MF_02204">
    <property type="entry name" value="Pal"/>
    <property type="match status" value="1"/>
</dbReference>
<dbReference type="InterPro" id="IPR050330">
    <property type="entry name" value="Bact_OuterMem_StrucFunc"/>
</dbReference>
<dbReference type="InterPro" id="IPR006664">
    <property type="entry name" value="OMP_bac"/>
</dbReference>
<feature type="region of interest" description="Disordered" evidence="9">
    <location>
        <begin position="25"/>
        <end position="49"/>
    </location>
</feature>
<dbReference type="InterPro" id="IPR036737">
    <property type="entry name" value="OmpA-like_sf"/>
</dbReference>
<evidence type="ECO:0000256" key="7">
    <source>
        <dbReference type="ARBA" id="ARBA00023306"/>
    </source>
</evidence>
<evidence type="ECO:0000256" key="4">
    <source>
        <dbReference type="ARBA" id="ARBA00023139"/>
    </source>
</evidence>
<dbReference type="PANTHER" id="PTHR30329">
    <property type="entry name" value="STATOR ELEMENT OF FLAGELLAR MOTOR COMPLEX"/>
    <property type="match status" value="1"/>
</dbReference>
<evidence type="ECO:0000256" key="3">
    <source>
        <dbReference type="ARBA" id="ARBA00023136"/>
    </source>
</evidence>
<accession>A0ABR6GPP1</accession>
<feature type="signal peptide" evidence="10">
    <location>
        <begin position="1"/>
        <end position="17"/>
    </location>
</feature>
<feature type="region of interest" description="Disordered" evidence="9">
    <location>
        <begin position="148"/>
        <end position="175"/>
    </location>
</feature>
<evidence type="ECO:0000256" key="1">
    <source>
        <dbReference type="ARBA" id="ARBA00022618"/>
    </source>
</evidence>
<evidence type="ECO:0000256" key="2">
    <source>
        <dbReference type="ARBA" id="ARBA00022729"/>
    </source>
</evidence>
<evidence type="ECO:0000256" key="9">
    <source>
        <dbReference type="SAM" id="MobiDB-lite"/>
    </source>
</evidence>
<comment type="similarity">
    <text evidence="8">Belongs to the Pal lipoprotein family.</text>
</comment>
<keyword evidence="6 8" id="KW-0449">Lipoprotein</keyword>
<keyword evidence="3 8" id="KW-0472">Membrane</keyword>
<dbReference type="PANTHER" id="PTHR30329:SF21">
    <property type="entry name" value="LIPOPROTEIN YIAD-RELATED"/>
    <property type="match status" value="1"/>
</dbReference>
<dbReference type="InterPro" id="IPR014169">
    <property type="entry name" value="Pal_lipo_C"/>
</dbReference>
<dbReference type="PRINTS" id="PR01021">
    <property type="entry name" value="OMPADOMAIN"/>
</dbReference>